<dbReference type="RefSeq" id="WP_069858866.1">
    <property type="nucleotide sequence ID" value="NZ_BDFE01000016.1"/>
</dbReference>
<sequence length="105" mass="12394">MTKEYDVSGERYTYEILWSCCQRQIELAEKIPDGKIYFWLTSMSMAYFAYEAYLNHALHKVAPDIYEHERTYFTGKDYYGTPGKLKKLSELSSLNFPDAETLSEY</sequence>
<dbReference type="Proteomes" id="UP000095200">
    <property type="component" value="Unassembled WGS sequence"/>
</dbReference>
<evidence type="ECO:0000313" key="1">
    <source>
        <dbReference type="EMBL" id="GAU08877.1"/>
    </source>
</evidence>
<keyword evidence="2" id="KW-1185">Reference proteome</keyword>
<evidence type="ECO:0000313" key="2">
    <source>
        <dbReference type="Proteomes" id="UP000095200"/>
    </source>
</evidence>
<protein>
    <submittedName>
        <fullName evidence="1">Uncharacterized protein</fullName>
    </submittedName>
</protein>
<organism evidence="1 2">
    <name type="scientific">Desulfoplanes formicivorans</name>
    <dbReference type="NCBI Taxonomy" id="1592317"/>
    <lineage>
        <taxon>Bacteria</taxon>
        <taxon>Pseudomonadati</taxon>
        <taxon>Thermodesulfobacteriota</taxon>
        <taxon>Desulfovibrionia</taxon>
        <taxon>Desulfovibrionales</taxon>
        <taxon>Desulfoplanaceae</taxon>
        <taxon>Desulfoplanes</taxon>
    </lineage>
</organism>
<gene>
    <name evidence="1" type="ORF">DPF_1594</name>
</gene>
<reference evidence="2" key="1">
    <citation type="submission" date="2016-06" db="EMBL/GenBank/DDBJ databases">
        <title>Draft genome sequence of Desulfoplanes formicivorans strain Pf12B.</title>
        <authorList>
            <person name="Watanabe M."/>
            <person name="Kojima H."/>
            <person name="Fukui M."/>
        </authorList>
    </citation>
    <scope>NUCLEOTIDE SEQUENCE [LARGE SCALE GENOMIC DNA]</scope>
    <source>
        <strain evidence="2">Pf12B</strain>
    </source>
</reference>
<dbReference type="AlphaFoldDB" id="A0A194AFM4"/>
<dbReference type="STRING" id="1592317.DPF_1594"/>
<accession>A0A194AFM4</accession>
<proteinExistence type="predicted"/>
<dbReference type="OrthoDB" id="8911666at2"/>
<name>A0A194AFM4_9BACT</name>
<dbReference type="EMBL" id="BDFE01000016">
    <property type="protein sequence ID" value="GAU08877.1"/>
    <property type="molecule type" value="Genomic_DNA"/>
</dbReference>
<comment type="caution">
    <text evidence="1">The sequence shown here is derived from an EMBL/GenBank/DDBJ whole genome shotgun (WGS) entry which is preliminary data.</text>
</comment>